<keyword evidence="2" id="KW-1185">Reference proteome</keyword>
<feature type="non-terminal residue" evidence="1">
    <location>
        <position position="129"/>
    </location>
</feature>
<sequence>MLISKSYHDIPSKLSPNGHPNRIFVISPVVPGYPKARFPGVVVFRVSEIYQVTGPVERFAGQIASAGRSSDNTPACPSSFHEFEPSEPIPYDVEGQCISDSGFVYMLTDELEKEVAAYDEVILDPIVLF</sequence>
<name>A0ACA9QCP8_9GLOM</name>
<dbReference type="EMBL" id="CAJVPT010050361">
    <property type="protein sequence ID" value="CAG8745837.1"/>
    <property type="molecule type" value="Genomic_DNA"/>
</dbReference>
<dbReference type="Proteomes" id="UP000789525">
    <property type="component" value="Unassembled WGS sequence"/>
</dbReference>
<reference evidence="1" key="1">
    <citation type="submission" date="2021-06" db="EMBL/GenBank/DDBJ databases">
        <authorList>
            <person name="Kallberg Y."/>
            <person name="Tangrot J."/>
            <person name="Rosling A."/>
        </authorList>
    </citation>
    <scope>NUCLEOTIDE SEQUENCE</scope>
    <source>
        <strain evidence="1">CL356</strain>
    </source>
</reference>
<comment type="caution">
    <text evidence="1">The sequence shown here is derived from an EMBL/GenBank/DDBJ whole genome shotgun (WGS) entry which is preliminary data.</text>
</comment>
<protein>
    <submittedName>
        <fullName evidence="1">11279_t:CDS:1</fullName>
    </submittedName>
</protein>
<evidence type="ECO:0000313" key="1">
    <source>
        <dbReference type="EMBL" id="CAG8745837.1"/>
    </source>
</evidence>
<gene>
    <name evidence="1" type="ORF">ACOLOM_LOCUS12435</name>
</gene>
<evidence type="ECO:0000313" key="2">
    <source>
        <dbReference type="Proteomes" id="UP000789525"/>
    </source>
</evidence>
<accession>A0ACA9QCP8</accession>
<proteinExistence type="predicted"/>
<organism evidence="1 2">
    <name type="scientific">Acaulospora colombiana</name>
    <dbReference type="NCBI Taxonomy" id="27376"/>
    <lineage>
        <taxon>Eukaryota</taxon>
        <taxon>Fungi</taxon>
        <taxon>Fungi incertae sedis</taxon>
        <taxon>Mucoromycota</taxon>
        <taxon>Glomeromycotina</taxon>
        <taxon>Glomeromycetes</taxon>
        <taxon>Diversisporales</taxon>
        <taxon>Acaulosporaceae</taxon>
        <taxon>Acaulospora</taxon>
    </lineage>
</organism>